<dbReference type="InterPro" id="IPR000477">
    <property type="entry name" value="RT_dom"/>
</dbReference>
<dbReference type="Pfam" id="PF00078">
    <property type="entry name" value="RVT_1"/>
    <property type="match status" value="1"/>
</dbReference>
<comment type="caution">
    <text evidence="2">The sequence shown here is derived from an EMBL/GenBank/DDBJ whole genome shotgun (WGS) entry which is preliminary data.</text>
</comment>
<dbReference type="Proteomes" id="UP001140206">
    <property type="component" value="Chromosome 1"/>
</dbReference>
<keyword evidence="2" id="KW-0695">RNA-directed DNA polymerase</keyword>
<dbReference type="SUPFAM" id="SSF56672">
    <property type="entry name" value="DNA/RNA polymerases"/>
    <property type="match status" value="1"/>
</dbReference>
<dbReference type="AlphaFoldDB" id="A0AAV8H519"/>
<organism evidence="2 3">
    <name type="scientific">Rhynchospora pubera</name>
    <dbReference type="NCBI Taxonomy" id="906938"/>
    <lineage>
        <taxon>Eukaryota</taxon>
        <taxon>Viridiplantae</taxon>
        <taxon>Streptophyta</taxon>
        <taxon>Embryophyta</taxon>
        <taxon>Tracheophyta</taxon>
        <taxon>Spermatophyta</taxon>
        <taxon>Magnoliopsida</taxon>
        <taxon>Liliopsida</taxon>
        <taxon>Poales</taxon>
        <taxon>Cyperaceae</taxon>
        <taxon>Cyperoideae</taxon>
        <taxon>Rhynchosporeae</taxon>
        <taxon>Rhynchospora</taxon>
    </lineage>
</organism>
<dbReference type="EMBL" id="JAMFTS010000001">
    <property type="protein sequence ID" value="KAJ4812930.1"/>
    <property type="molecule type" value="Genomic_DNA"/>
</dbReference>
<protein>
    <submittedName>
        <fullName evidence="2">RNA-directed DNA polymerase (Reverse transcriptase)-related family protein</fullName>
    </submittedName>
</protein>
<sequence length="618" mass="70633">MLHHISSSGEPAIMLKLDFSKAFDTVNWTFLFSLLSDRGFPSNFITWIESVVTTASSAILIDGVLGTAFKHKRGLRQGDPLSPYLFILVVDVLAKMLQAAATSFDVSLSSKLLFPFQIFQYADDTLIFASVKGASLRTLAVVLNLFSAVSGLTINHDKSAFIPLNLPPDIVNLVQSTLGFAPTFLPITYLGMPLSARSPTKTCFMPLLDKIRKRLDGWKGRLLSRAGRLQLCKSVISAIPIYFMSCFKLPAWFIKSIEKIMRSFIWSSGDDNKRGVALISWRLLCSPKDYGGWGLPDLKLKNLAMLLRWWWRLYSEEASIWKSTATLLFSRRNVSIPPLRWVTQGSFFWRFMLSVRYLFQMSTNWQVGNATRPLLWFDNWGIGTLCSLFNHEKDNLPGFCNMSLVQAFHNLPSLLPQPHTLLHCTLLLSLQNLTLSSSPDVLRWRWEPSGIFSTSSAYNMMITAGRVKSNFLSVWSFKTTPTIQLFTFLWFRNRLLTQDRLLRWNCITTFGCSLCNSQVVETPMHLFFTCSFAKDIWQHLHRLRSLPLPLLQDDCYDTFVHTINAASGGRNRAIVYVTSAAWWLWKERNARTFRGERHSTKTILHEILSCVRICFRSF</sequence>
<evidence type="ECO:0000259" key="1">
    <source>
        <dbReference type="PROSITE" id="PS50878"/>
    </source>
</evidence>
<feature type="domain" description="Reverse transcriptase" evidence="1">
    <location>
        <begin position="1"/>
        <end position="194"/>
    </location>
</feature>
<dbReference type="InterPro" id="IPR026960">
    <property type="entry name" value="RVT-Znf"/>
</dbReference>
<evidence type="ECO:0000313" key="2">
    <source>
        <dbReference type="EMBL" id="KAJ4812930.1"/>
    </source>
</evidence>
<gene>
    <name evidence="2" type="ORF">LUZ62_025496</name>
</gene>
<keyword evidence="2" id="KW-0808">Transferase</keyword>
<evidence type="ECO:0000313" key="3">
    <source>
        <dbReference type="Proteomes" id="UP001140206"/>
    </source>
</evidence>
<dbReference type="PANTHER" id="PTHR33116:SF78">
    <property type="entry name" value="OS12G0587133 PROTEIN"/>
    <property type="match status" value="1"/>
</dbReference>
<dbReference type="InterPro" id="IPR043502">
    <property type="entry name" value="DNA/RNA_pol_sf"/>
</dbReference>
<dbReference type="PROSITE" id="PS50878">
    <property type="entry name" value="RT_POL"/>
    <property type="match status" value="1"/>
</dbReference>
<dbReference type="PANTHER" id="PTHR33116">
    <property type="entry name" value="REVERSE TRANSCRIPTASE ZINC-BINDING DOMAIN-CONTAINING PROTEIN-RELATED-RELATED"/>
    <property type="match status" value="1"/>
</dbReference>
<proteinExistence type="predicted"/>
<reference evidence="2" key="1">
    <citation type="submission" date="2022-08" db="EMBL/GenBank/DDBJ databases">
        <authorList>
            <person name="Marques A."/>
        </authorList>
    </citation>
    <scope>NUCLEOTIDE SEQUENCE</scope>
    <source>
        <strain evidence="2">RhyPub2mFocal</strain>
        <tissue evidence="2">Leaves</tissue>
    </source>
</reference>
<keyword evidence="3" id="KW-1185">Reference proteome</keyword>
<accession>A0AAV8H519</accession>
<name>A0AAV8H519_9POAL</name>
<dbReference type="GO" id="GO:0003964">
    <property type="term" value="F:RNA-directed DNA polymerase activity"/>
    <property type="evidence" value="ECO:0007669"/>
    <property type="project" value="UniProtKB-KW"/>
</dbReference>
<keyword evidence="2" id="KW-0548">Nucleotidyltransferase</keyword>
<dbReference type="Pfam" id="PF13966">
    <property type="entry name" value="zf-RVT"/>
    <property type="match status" value="1"/>
</dbReference>